<reference evidence="1" key="1">
    <citation type="submission" date="2020-11" db="EMBL/GenBank/DDBJ databases">
        <title>Bacterial whole genome sequence for Panacibacter sp. DH6.</title>
        <authorList>
            <person name="Le V."/>
            <person name="Ko S."/>
            <person name="Ahn C.-Y."/>
            <person name="Oh H.-M."/>
        </authorList>
    </citation>
    <scope>NUCLEOTIDE SEQUENCE</scope>
    <source>
        <strain evidence="1">DH6</strain>
    </source>
</reference>
<accession>A0A931EAD9</accession>
<comment type="caution">
    <text evidence="1">The sequence shown here is derived from an EMBL/GenBank/DDBJ whole genome shotgun (WGS) entry which is preliminary data.</text>
</comment>
<name>A0A931EAD9_9BACT</name>
<sequence>MMLPATEHVASPVATLGSGSSFYGGCSVPVIQSHYKWRISAVVKNKARLHLAE</sequence>
<dbReference type="AlphaFoldDB" id="A0A931EAD9"/>
<dbReference type="RefSeq" id="WP_196991253.1">
    <property type="nucleotide sequence ID" value="NZ_JADWYR010000002.1"/>
</dbReference>
<dbReference type="EMBL" id="JADWYR010000002">
    <property type="protein sequence ID" value="MBG9377154.1"/>
    <property type="molecule type" value="Genomic_DNA"/>
</dbReference>
<keyword evidence="2" id="KW-1185">Reference proteome</keyword>
<dbReference type="Proteomes" id="UP000628448">
    <property type="component" value="Unassembled WGS sequence"/>
</dbReference>
<evidence type="ECO:0000313" key="1">
    <source>
        <dbReference type="EMBL" id="MBG9377154.1"/>
    </source>
</evidence>
<evidence type="ECO:0000313" key="2">
    <source>
        <dbReference type="Proteomes" id="UP000628448"/>
    </source>
</evidence>
<protein>
    <submittedName>
        <fullName evidence="1">Uncharacterized protein</fullName>
    </submittedName>
</protein>
<organism evidence="1 2">
    <name type="scientific">Panacibacter microcysteis</name>
    <dbReference type="NCBI Taxonomy" id="2793269"/>
    <lineage>
        <taxon>Bacteria</taxon>
        <taxon>Pseudomonadati</taxon>
        <taxon>Bacteroidota</taxon>
        <taxon>Chitinophagia</taxon>
        <taxon>Chitinophagales</taxon>
        <taxon>Chitinophagaceae</taxon>
        <taxon>Panacibacter</taxon>
    </lineage>
</organism>
<gene>
    <name evidence="1" type="ORF">I5907_13000</name>
</gene>
<proteinExistence type="predicted"/>